<evidence type="ECO:0000313" key="3">
    <source>
        <dbReference type="Proteomes" id="UP000738349"/>
    </source>
</evidence>
<protein>
    <submittedName>
        <fullName evidence="2">Uncharacterized protein</fullName>
    </submittedName>
</protein>
<dbReference type="AlphaFoldDB" id="A0A9P9IFC6"/>
<proteinExistence type="predicted"/>
<keyword evidence="1" id="KW-0472">Membrane</keyword>
<feature type="transmembrane region" description="Helical" evidence="1">
    <location>
        <begin position="36"/>
        <end position="62"/>
    </location>
</feature>
<dbReference type="Proteomes" id="UP000738349">
    <property type="component" value="Unassembled WGS sequence"/>
</dbReference>
<gene>
    <name evidence="2" type="ORF">EDB81DRAFT_916011</name>
</gene>
<reference evidence="2" key="1">
    <citation type="journal article" date="2021" name="Nat. Commun.">
        <title>Genetic determinants of endophytism in the Arabidopsis root mycobiome.</title>
        <authorList>
            <person name="Mesny F."/>
            <person name="Miyauchi S."/>
            <person name="Thiergart T."/>
            <person name="Pickel B."/>
            <person name="Atanasova L."/>
            <person name="Karlsson M."/>
            <person name="Huettel B."/>
            <person name="Barry K.W."/>
            <person name="Haridas S."/>
            <person name="Chen C."/>
            <person name="Bauer D."/>
            <person name="Andreopoulos W."/>
            <person name="Pangilinan J."/>
            <person name="LaButti K."/>
            <person name="Riley R."/>
            <person name="Lipzen A."/>
            <person name="Clum A."/>
            <person name="Drula E."/>
            <person name="Henrissat B."/>
            <person name="Kohler A."/>
            <person name="Grigoriev I.V."/>
            <person name="Martin F.M."/>
            <person name="Hacquard S."/>
        </authorList>
    </citation>
    <scope>NUCLEOTIDE SEQUENCE</scope>
    <source>
        <strain evidence="2">MPI-CAGE-AT-0147</strain>
    </source>
</reference>
<comment type="caution">
    <text evidence="2">The sequence shown here is derived from an EMBL/GenBank/DDBJ whole genome shotgun (WGS) entry which is preliminary data.</text>
</comment>
<organism evidence="2 3">
    <name type="scientific">Dactylonectria macrodidyma</name>
    <dbReference type="NCBI Taxonomy" id="307937"/>
    <lineage>
        <taxon>Eukaryota</taxon>
        <taxon>Fungi</taxon>
        <taxon>Dikarya</taxon>
        <taxon>Ascomycota</taxon>
        <taxon>Pezizomycotina</taxon>
        <taxon>Sordariomycetes</taxon>
        <taxon>Hypocreomycetidae</taxon>
        <taxon>Hypocreales</taxon>
        <taxon>Nectriaceae</taxon>
        <taxon>Dactylonectria</taxon>
    </lineage>
</organism>
<keyword evidence="3" id="KW-1185">Reference proteome</keyword>
<name>A0A9P9IFC6_9HYPO</name>
<sequence length="499" mass="55719">MLIMHLRDYEIVAICSYWPLLLRSDAIKDRGVRRPVVAIILVLPLLSLLIPIAGVVTPLGLYESNEPKSEAVMADFARNNCYFPCPYTSDVIIIVEDGLSRNCTFVGGINATVPDILHNIYTSGMQYERTTMSNYFDIEIFRRLETIALIDDMRAIEGLVVNGKNGGIGFRNHTLLSGYPRGVTWTEDLLFWEPDVECVDINTTFDFEVMTRSQTTSGLSVSKLRLIDRGGFINLNTTDPLDDQRNNPQKNNKPFEWINSEIGKHFRILRGDESYFTLGFIDDFSYYLRVLAIISDTDGLYENPYNITSDSFDAGTLPDALTKLNNTFVLCNLIRGSSPLYACALAIKAIVKTVTFFHNGTDAAINNLVVKEIKDKDYRLLHSAYETFRNISTIRAPSLYFLGTTMNGWILEVLDPQFTCMNLPASITDLTASTVVRTKGVLGQMNAQPDEAVDISVIPLVHKSNLGKLNYCLKQTSLGHVLTTLFDPAASSFAMTAAQ</sequence>
<dbReference type="OrthoDB" id="3034003at2759"/>
<dbReference type="EMBL" id="JAGMUV010000028">
    <property type="protein sequence ID" value="KAH7117335.1"/>
    <property type="molecule type" value="Genomic_DNA"/>
</dbReference>
<evidence type="ECO:0000313" key="2">
    <source>
        <dbReference type="EMBL" id="KAH7117335.1"/>
    </source>
</evidence>
<keyword evidence="1" id="KW-0812">Transmembrane</keyword>
<accession>A0A9P9IFC6</accession>
<evidence type="ECO:0000256" key="1">
    <source>
        <dbReference type="SAM" id="Phobius"/>
    </source>
</evidence>
<keyword evidence="1" id="KW-1133">Transmembrane helix</keyword>